<keyword evidence="13" id="KW-1185">Reference proteome</keyword>
<keyword evidence="6" id="KW-0378">Hydrolase</keyword>
<dbReference type="CDD" id="cd09139">
    <property type="entry name" value="PLDc_pPLD_like_1"/>
    <property type="match status" value="1"/>
</dbReference>
<proteinExistence type="inferred from homology"/>
<dbReference type="Proteomes" id="UP001530293">
    <property type="component" value="Unassembled WGS sequence"/>
</dbReference>
<evidence type="ECO:0000256" key="9">
    <source>
        <dbReference type="ARBA" id="ARBA00023098"/>
    </source>
</evidence>
<organism evidence="12 13">
    <name type="scientific">Discostella pseudostelligera</name>
    <dbReference type="NCBI Taxonomy" id="259834"/>
    <lineage>
        <taxon>Eukaryota</taxon>
        <taxon>Sar</taxon>
        <taxon>Stramenopiles</taxon>
        <taxon>Ochrophyta</taxon>
        <taxon>Bacillariophyta</taxon>
        <taxon>Coscinodiscophyceae</taxon>
        <taxon>Thalassiosirophycidae</taxon>
        <taxon>Stephanodiscales</taxon>
        <taxon>Stephanodiscaceae</taxon>
        <taxon>Discostella</taxon>
    </lineage>
</organism>
<dbReference type="InterPro" id="IPR001736">
    <property type="entry name" value="PLipase_D/transphosphatidylase"/>
</dbReference>
<evidence type="ECO:0000313" key="13">
    <source>
        <dbReference type="Proteomes" id="UP001530293"/>
    </source>
</evidence>
<evidence type="ECO:0000313" key="12">
    <source>
        <dbReference type="EMBL" id="KAL3772678.1"/>
    </source>
</evidence>
<dbReference type="PANTHER" id="PTHR18896">
    <property type="entry name" value="PHOSPHOLIPASE D"/>
    <property type="match status" value="1"/>
</dbReference>
<evidence type="ECO:0000256" key="6">
    <source>
        <dbReference type="ARBA" id="ARBA00022801"/>
    </source>
</evidence>
<dbReference type="PROSITE" id="PS50035">
    <property type="entry name" value="PLD"/>
    <property type="match status" value="2"/>
</dbReference>
<dbReference type="SMART" id="SM00155">
    <property type="entry name" value="PLDc"/>
    <property type="match status" value="2"/>
</dbReference>
<evidence type="ECO:0000256" key="8">
    <source>
        <dbReference type="ARBA" id="ARBA00022963"/>
    </source>
</evidence>
<dbReference type="AlphaFoldDB" id="A0ABD3N9E5"/>
<dbReference type="Pfam" id="PF00168">
    <property type="entry name" value="C2"/>
    <property type="match status" value="1"/>
</dbReference>
<keyword evidence="9" id="KW-0443">Lipid metabolism</keyword>
<dbReference type="SMART" id="SM00239">
    <property type="entry name" value="C2"/>
    <property type="match status" value="1"/>
</dbReference>
<feature type="domain" description="PLD phosphodiesterase" evidence="11">
    <location>
        <begin position="724"/>
        <end position="751"/>
    </location>
</feature>
<keyword evidence="4" id="KW-0479">Metal-binding</keyword>
<evidence type="ECO:0000259" key="10">
    <source>
        <dbReference type="PROSITE" id="PS50004"/>
    </source>
</evidence>
<dbReference type="EC" id="3.1.4.4" evidence="3"/>
<dbReference type="GO" id="GO:0016042">
    <property type="term" value="P:lipid catabolic process"/>
    <property type="evidence" value="ECO:0007669"/>
    <property type="project" value="UniProtKB-KW"/>
</dbReference>
<reference evidence="12 13" key="1">
    <citation type="submission" date="2024-10" db="EMBL/GenBank/DDBJ databases">
        <title>Updated reference genomes for cyclostephanoid diatoms.</title>
        <authorList>
            <person name="Roberts W.R."/>
            <person name="Alverson A.J."/>
        </authorList>
    </citation>
    <scope>NUCLEOTIDE SEQUENCE [LARGE SCALE GENOMIC DNA]</scope>
    <source>
        <strain evidence="12 13">AJA232-27</strain>
    </source>
</reference>
<evidence type="ECO:0000256" key="7">
    <source>
        <dbReference type="ARBA" id="ARBA00022837"/>
    </source>
</evidence>
<keyword evidence="8" id="KW-0442">Lipid degradation</keyword>
<dbReference type="InterPro" id="IPR000008">
    <property type="entry name" value="C2_dom"/>
</dbReference>
<sequence length="879" mass="99900">MVLTHLRQAAEAAVDDLQARAAQNEILNKIFHRDSSNAHILWGMLHIKIIKCVGLRNTDRVVGLVSTFTKGRIDKSDPYVEAYLDEYRLLKTRVIDDNLDPVFEEEFHCPVAHIGETITFHVKDKDVLKDESLGEYSLSVSDLIQTVTEQDIHENPQDKLVPGDLKRVGLHKVVYLSSHPKKKEKYGTLEFMIEFIPTRLLPKTPEVPGIYFSTTHGNDVKLYMNADDDGSAPIVKYGGIHNDEKVWTPPRLWKDIYDAICNARHFIYVAGWSVDTDQYLLRGKELEEALADGKYTPRIGDLLKMKSDEGVIVNLMQWDDYSSNFAFPGMMKTYDEKTRNFFRNTKVNSRFMHMVGGETNTVLEGQNKKMAFTHHQKFIIMDAPKLDGSGGCELFAFIGGIDLTEGRWDNRQHPLFRTLQSLHKGDTYGKCFKVNYTEHGPRQPWHDIHSAVRGPEALHLVKAFEERWAKQADAGELVNLSRLGLDNAKSLSNAGGWCAQLSRSIDSRVNTFDSSVKEIHSDKFICDGLVQWSDVDDMNATSSKRFESASFSDITFGRCLDLKKGRLVDNSIHMTNIHHIRRAKHFIYIESQYFMGSSFMWSNDRRVKCGNMIAAEIALKICEKVAAREPFAVYILLPMWMEGIPAAGATQGLLYWQRVTIEAMYQQVQEALNARMANSSDYGLQVSDYLNIYCLGTRETSAGSQTIKVSETEDEIVLNKTRRHQIYIHSKMMIVDDDVVEIGTANINQRSMDGCRDSEIMMTAWQPDHLATKESTPNGDVHAYRMHIWASITGQIHDVFRYPSSPDCVQLMNKIAFDNWEKYNGDETVDMTSHLLPFPLQFDGSKIQPLKGLVDGNFPDTKASVLGKKSMILPEIFLT</sequence>
<comment type="cofactor">
    <cofactor evidence="1">
        <name>Ca(2+)</name>
        <dbReference type="ChEBI" id="CHEBI:29108"/>
    </cofactor>
</comment>
<name>A0ABD3N9E5_9STRA</name>
<dbReference type="CDD" id="cd00030">
    <property type="entry name" value="C2"/>
    <property type="match status" value="1"/>
</dbReference>
<dbReference type="InterPro" id="IPR035892">
    <property type="entry name" value="C2_domain_sf"/>
</dbReference>
<dbReference type="InterPro" id="IPR015679">
    <property type="entry name" value="PLipase_D_fam"/>
</dbReference>
<dbReference type="EMBL" id="JALLBG020000006">
    <property type="protein sequence ID" value="KAL3772678.1"/>
    <property type="molecule type" value="Genomic_DNA"/>
</dbReference>
<comment type="similarity">
    <text evidence="2">Belongs to the phospholipase D family. C2-PLD subfamily.</text>
</comment>
<dbReference type="Pfam" id="PF12357">
    <property type="entry name" value="PLD_C"/>
    <property type="match status" value="1"/>
</dbReference>
<dbReference type="Pfam" id="PF00614">
    <property type="entry name" value="PLDc"/>
    <property type="match status" value="1"/>
</dbReference>
<dbReference type="SUPFAM" id="SSF56024">
    <property type="entry name" value="Phospholipase D/nuclease"/>
    <property type="match status" value="2"/>
</dbReference>
<evidence type="ECO:0000256" key="5">
    <source>
        <dbReference type="ARBA" id="ARBA00022737"/>
    </source>
</evidence>
<evidence type="ECO:0000259" key="11">
    <source>
        <dbReference type="PROSITE" id="PS50035"/>
    </source>
</evidence>
<evidence type="ECO:0000256" key="4">
    <source>
        <dbReference type="ARBA" id="ARBA00022723"/>
    </source>
</evidence>
<feature type="domain" description="PLD phosphodiesterase" evidence="11">
    <location>
        <begin position="370"/>
        <end position="407"/>
    </location>
</feature>
<dbReference type="InterPro" id="IPR024632">
    <property type="entry name" value="PLipase_D_C"/>
</dbReference>
<accession>A0ABD3N9E5</accession>
<dbReference type="PANTHER" id="PTHR18896:SF60">
    <property type="entry name" value="PHOSPHOLIPASE D"/>
    <property type="match status" value="1"/>
</dbReference>
<feature type="domain" description="C2" evidence="10">
    <location>
        <begin position="23"/>
        <end position="153"/>
    </location>
</feature>
<keyword evidence="7" id="KW-0106">Calcium</keyword>
<comment type="caution">
    <text evidence="12">The sequence shown here is derived from an EMBL/GenBank/DDBJ whole genome shotgun (WGS) entry which is preliminary data.</text>
</comment>
<keyword evidence="5" id="KW-0677">Repeat</keyword>
<dbReference type="GO" id="GO:0046872">
    <property type="term" value="F:metal ion binding"/>
    <property type="evidence" value="ECO:0007669"/>
    <property type="project" value="UniProtKB-KW"/>
</dbReference>
<dbReference type="Gene3D" id="2.60.40.150">
    <property type="entry name" value="C2 domain"/>
    <property type="match status" value="1"/>
</dbReference>
<protein>
    <recommendedName>
        <fullName evidence="3">phospholipase D</fullName>
        <ecNumber evidence="3">3.1.4.4</ecNumber>
    </recommendedName>
</protein>
<evidence type="ECO:0000256" key="2">
    <source>
        <dbReference type="ARBA" id="ARBA00010683"/>
    </source>
</evidence>
<gene>
    <name evidence="12" type="ORF">ACHAWU_004687</name>
</gene>
<evidence type="ECO:0000256" key="3">
    <source>
        <dbReference type="ARBA" id="ARBA00012027"/>
    </source>
</evidence>
<dbReference type="GO" id="GO:0004630">
    <property type="term" value="F:phospholipase D activity"/>
    <property type="evidence" value="ECO:0007669"/>
    <property type="project" value="UniProtKB-EC"/>
</dbReference>
<evidence type="ECO:0000256" key="1">
    <source>
        <dbReference type="ARBA" id="ARBA00001913"/>
    </source>
</evidence>
<dbReference type="PROSITE" id="PS50004">
    <property type="entry name" value="C2"/>
    <property type="match status" value="1"/>
</dbReference>
<dbReference type="SUPFAM" id="SSF49562">
    <property type="entry name" value="C2 domain (Calcium/lipid-binding domain, CaLB)"/>
    <property type="match status" value="1"/>
</dbReference>
<dbReference type="Gene3D" id="3.30.870.10">
    <property type="entry name" value="Endonuclease Chain A"/>
    <property type="match status" value="2"/>
</dbReference>